<keyword evidence="7" id="KW-1185">Reference proteome</keyword>
<evidence type="ECO:0000259" key="4">
    <source>
        <dbReference type="Pfam" id="PF18651"/>
    </source>
</evidence>
<feature type="chain" id="PRO_5038655317" description="LPXTG-motif cell wall-anchored protein" evidence="3">
    <location>
        <begin position="28"/>
        <end position="430"/>
    </location>
</feature>
<keyword evidence="2" id="KW-1133">Transmembrane helix</keyword>
<dbReference type="OrthoDB" id="134475at2"/>
<feature type="compositionally biased region" description="Low complexity" evidence="1">
    <location>
        <begin position="367"/>
        <end position="382"/>
    </location>
</feature>
<feature type="domain" description="SpaA-like prealbumin fold" evidence="5">
    <location>
        <begin position="255"/>
        <end position="366"/>
    </location>
</feature>
<gene>
    <name evidence="6" type="ORF">B0I28_103257</name>
</gene>
<dbReference type="Pfam" id="PF20674">
    <property type="entry name" value="SpaA_3"/>
    <property type="match status" value="1"/>
</dbReference>
<accession>A0A2T0UPD3</accession>
<evidence type="ECO:0000256" key="3">
    <source>
        <dbReference type="SAM" id="SignalP"/>
    </source>
</evidence>
<protein>
    <recommendedName>
        <fullName evidence="8">LPXTG-motif cell wall-anchored protein</fullName>
    </recommendedName>
</protein>
<reference evidence="6 7" key="1">
    <citation type="submission" date="2018-03" db="EMBL/GenBank/DDBJ databases">
        <title>Genomic Encyclopedia of Type Strains, Phase III (KMG-III): the genomes of soil and plant-associated and newly described type strains.</title>
        <authorList>
            <person name="Whitman W."/>
        </authorList>
    </citation>
    <scope>NUCLEOTIDE SEQUENCE [LARGE SCALE GENOMIC DNA]</scope>
    <source>
        <strain evidence="6 7">CGMCC 4.7067</strain>
    </source>
</reference>
<dbReference type="Proteomes" id="UP000238176">
    <property type="component" value="Unassembled WGS sequence"/>
</dbReference>
<dbReference type="InterPro" id="IPR048834">
    <property type="entry name" value="SpaA_pre-album"/>
</dbReference>
<evidence type="ECO:0000256" key="1">
    <source>
        <dbReference type="SAM" id="MobiDB-lite"/>
    </source>
</evidence>
<evidence type="ECO:0008006" key="8">
    <source>
        <dbReference type="Google" id="ProtNLM"/>
    </source>
</evidence>
<evidence type="ECO:0000313" key="7">
    <source>
        <dbReference type="Proteomes" id="UP000238176"/>
    </source>
</evidence>
<name>A0A2T0UPD3_9ACTN</name>
<keyword evidence="2" id="KW-0812">Transmembrane</keyword>
<organism evidence="6 7">
    <name type="scientific">Glycomyces artemisiae</name>
    <dbReference type="NCBI Taxonomy" id="1076443"/>
    <lineage>
        <taxon>Bacteria</taxon>
        <taxon>Bacillati</taxon>
        <taxon>Actinomycetota</taxon>
        <taxon>Actinomycetes</taxon>
        <taxon>Glycomycetales</taxon>
        <taxon>Glycomycetaceae</taxon>
        <taxon>Glycomyces</taxon>
    </lineage>
</organism>
<dbReference type="RefSeq" id="WP_106363691.1">
    <property type="nucleotide sequence ID" value="NZ_PVTJ01000003.1"/>
</dbReference>
<evidence type="ECO:0000259" key="5">
    <source>
        <dbReference type="Pfam" id="PF20674"/>
    </source>
</evidence>
<proteinExistence type="predicted"/>
<feature type="signal peptide" evidence="3">
    <location>
        <begin position="1"/>
        <end position="27"/>
    </location>
</feature>
<keyword evidence="3" id="KW-0732">Signal</keyword>
<evidence type="ECO:0000256" key="2">
    <source>
        <dbReference type="SAM" id="Phobius"/>
    </source>
</evidence>
<dbReference type="Pfam" id="PF18651">
    <property type="entry name" value="CshA_NR2"/>
    <property type="match status" value="1"/>
</dbReference>
<feature type="region of interest" description="Disordered" evidence="1">
    <location>
        <begin position="360"/>
        <end position="399"/>
    </location>
</feature>
<dbReference type="InterPro" id="IPR040683">
    <property type="entry name" value="CshA_NR2"/>
</dbReference>
<feature type="transmembrane region" description="Helical" evidence="2">
    <location>
        <begin position="404"/>
        <end position="422"/>
    </location>
</feature>
<sequence length="430" mass="42850">MTTFLKIAGAAAAASAAMAFLAPPAPAAAQETGCSYGSGGDNASTICWIDMGGFDMATAMSAAGQPMTIELNADYTMSFTFKYTAGANGYRVIKAVPFPTYSKAPIGNTAYTGTSGAPALYQQVDAGTGASGDLGTLTIEDLVVTGPSGRALGGYGIVMADAETTNRGEGLTFASDETIDQLGVADMPGAEPACGGELSGLGTTSVTCRGNTAGGLAVQEILLYADSPTTASIGFLDRTANAVQGVAFGLLTAKVALTKEIEDRTSASDSFALSITDADGNSIGEASTGDADTTAIDPVTVVANRAGREYTFGETAENATDLASYTQDWSCTNNGAADPGLPSGSGTEQTVAVNVGDDIACTVTNTGTPPVEPSGGPSEPGAPSGGEDGDDGALPETGSSPVRIGILAAAVVAVGTAGLLMARRARRTTW</sequence>
<dbReference type="AlphaFoldDB" id="A0A2T0UPD3"/>
<keyword evidence="2" id="KW-0472">Membrane</keyword>
<feature type="domain" description="Surface adhesin CshA non-repetitive" evidence="4">
    <location>
        <begin position="45"/>
        <end position="250"/>
    </location>
</feature>
<comment type="caution">
    <text evidence="6">The sequence shown here is derived from an EMBL/GenBank/DDBJ whole genome shotgun (WGS) entry which is preliminary data.</text>
</comment>
<evidence type="ECO:0000313" key="6">
    <source>
        <dbReference type="EMBL" id="PRY59783.1"/>
    </source>
</evidence>
<dbReference type="EMBL" id="PVTJ01000003">
    <property type="protein sequence ID" value="PRY59783.1"/>
    <property type="molecule type" value="Genomic_DNA"/>
</dbReference>